<reference evidence="1" key="1">
    <citation type="submission" date="2024-07" db="EMBL/GenBank/DDBJ databases">
        <title>Genome sequencing of plant associated microbes to promote plant fitness in Sorghum bicolor and Oryza sativa.</title>
        <authorList>
            <person name="Coleman-Derr D."/>
        </authorList>
    </citation>
    <scope>NUCLEOTIDE SEQUENCE</scope>
    <source>
        <strain evidence="1">SAI-173</strain>
    </source>
</reference>
<proteinExistence type="predicted"/>
<evidence type="ECO:0000313" key="2">
    <source>
        <dbReference type="Proteomes" id="UP001565447"/>
    </source>
</evidence>
<dbReference type="Proteomes" id="UP001565447">
    <property type="component" value="Unassembled WGS sequence"/>
</dbReference>
<comment type="caution">
    <text evidence="1">The sequence shown here is derived from an EMBL/GenBank/DDBJ whole genome shotgun (WGS) entry which is preliminary data.</text>
</comment>
<gene>
    <name evidence="1" type="ORF">RKD21_005782</name>
</gene>
<name>A0ACC6UWM5_STRAO</name>
<sequence>MAPQNQPYTAPGIRPLRKRKRLWAVGAALFALGAIGGTQSAQDEVDAAQALAAKPVPTVTTTATATVTATPEPKPAPTVTKTEKVTTPGPTVTVTKTARAVDSGTGTVDGVGSSSDSGSGTCSIVSKAGNCYQAGQYHRNSDRGATTTAAGGTRITCTYRSNAWRWAPS</sequence>
<organism evidence="1 2">
    <name type="scientific">Streptomyces albogriseolus</name>
    <dbReference type="NCBI Taxonomy" id="1887"/>
    <lineage>
        <taxon>Bacteria</taxon>
        <taxon>Bacillati</taxon>
        <taxon>Actinomycetota</taxon>
        <taxon>Actinomycetes</taxon>
        <taxon>Kitasatosporales</taxon>
        <taxon>Streptomycetaceae</taxon>
        <taxon>Streptomyces</taxon>
        <taxon>Streptomyces albogriseolus group</taxon>
    </lineage>
</organism>
<accession>A0ACC6UWM5</accession>
<evidence type="ECO:0000313" key="1">
    <source>
        <dbReference type="EMBL" id="MEY9815525.1"/>
    </source>
</evidence>
<dbReference type="EMBL" id="JBGCBD010000002">
    <property type="protein sequence ID" value="MEY9815525.1"/>
    <property type="molecule type" value="Genomic_DNA"/>
</dbReference>
<protein>
    <submittedName>
        <fullName evidence="1">Uncharacterized protein</fullName>
    </submittedName>
</protein>
<keyword evidence="2" id="KW-1185">Reference proteome</keyword>